<evidence type="ECO:0000313" key="1">
    <source>
        <dbReference type="EMBL" id="GIX79646.1"/>
    </source>
</evidence>
<name>A0AAV4N7J8_CAEEX</name>
<proteinExistence type="predicted"/>
<gene>
    <name evidence="1" type="ORF">CEXT_543681</name>
</gene>
<accession>A0AAV4N7J8</accession>
<feature type="non-terminal residue" evidence="1">
    <location>
        <position position="1"/>
    </location>
</feature>
<evidence type="ECO:0000313" key="2">
    <source>
        <dbReference type="Proteomes" id="UP001054945"/>
    </source>
</evidence>
<dbReference type="Proteomes" id="UP001054945">
    <property type="component" value="Unassembled WGS sequence"/>
</dbReference>
<organism evidence="1 2">
    <name type="scientific">Caerostris extrusa</name>
    <name type="common">Bark spider</name>
    <name type="synonym">Caerostris bankana</name>
    <dbReference type="NCBI Taxonomy" id="172846"/>
    <lineage>
        <taxon>Eukaryota</taxon>
        <taxon>Metazoa</taxon>
        <taxon>Ecdysozoa</taxon>
        <taxon>Arthropoda</taxon>
        <taxon>Chelicerata</taxon>
        <taxon>Arachnida</taxon>
        <taxon>Araneae</taxon>
        <taxon>Araneomorphae</taxon>
        <taxon>Entelegynae</taxon>
        <taxon>Araneoidea</taxon>
        <taxon>Araneidae</taxon>
        <taxon>Caerostris</taxon>
    </lineage>
</organism>
<dbReference type="EMBL" id="BPLR01002958">
    <property type="protein sequence ID" value="GIX79646.1"/>
    <property type="molecule type" value="Genomic_DNA"/>
</dbReference>
<dbReference type="AlphaFoldDB" id="A0AAV4N7J8"/>
<reference evidence="1 2" key="1">
    <citation type="submission" date="2021-06" db="EMBL/GenBank/DDBJ databases">
        <title>Caerostris extrusa draft genome.</title>
        <authorList>
            <person name="Kono N."/>
            <person name="Arakawa K."/>
        </authorList>
    </citation>
    <scope>NUCLEOTIDE SEQUENCE [LARGE SCALE GENOMIC DNA]</scope>
</reference>
<comment type="caution">
    <text evidence="1">The sequence shown here is derived from an EMBL/GenBank/DDBJ whole genome shotgun (WGS) entry which is preliminary data.</text>
</comment>
<protein>
    <submittedName>
        <fullName evidence="1">Uncharacterized protein</fullName>
    </submittedName>
</protein>
<sequence>VVRTLEIRRGRLHEGVLRLRKRLLNPGTSACSVDTRSWKMQKEESAKVAGGEEGQQFWQGSSSLFIM</sequence>
<keyword evidence="2" id="KW-1185">Reference proteome</keyword>